<proteinExistence type="predicted"/>
<dbReference type="AlphaFoldDB" id="K9WNF8"/>
<dbReference type="EMBL" id="CP003630">
    <property type="protein sequence ID" value="AFZ21718.1"/>
    <property type="molecule type" value="Genomic_DNA"/>
</dbReference>
<dbReference type="KEGG" id="mic:Mic7113_6124"/>
<sequence>MSPSVNRSPDSPKSSGTPLPETSSVPSQAPTTPTGEASNVTTSAQEADSTGIMSSDVQRQQPIPPPSEPMQYRAIGLIRGQYMPSAEQLTRGTLLAADGTLIDAVLLGRVMSLVKNHLSLDQSHLWVVYPRSRQEDGNLHVQIVGVWEPEKLQKTPSQSPTSEEAPEEPEEPQKPEEPEGETPPDPSESEVLSVVQNGYFSIRGEVIYHSREEEQVIVKIKQSPRKEADKTKFFKLKLKGLLGDRVVGHFWDLHIQLEGNTLGIQEANDIGLLPAKKYPKKKPFNKRRPGTGGKKYGSNQRPMRKGERPATATGTPTGTATGTPPKRREPVPKPVKRNEKSGGGNTSGNPSS</sequence>
<name>K9WNF8_9CYAN</name>
<reference evidence="2 3" key="1">
    <citation type="submission" date="2012-06" db="EMBL/GenBank/DDBJ databases">
        <title>Finished chromosome of genome of Microcoleus sp. PCC 7113.</title>
        <authorList>
            <consortium name="US DOE Joint Genome Institute"/>
            <person name="Gugger M."/>
            <person name="Coursin T."/>
            <person name="Rippka R."/>
            <person name="Tandeau De Marsac N."/>
            <person name="Huntemann M."/>
            <person name="Wei C.-L."/>
            <person name="Han J."/>
            <person name="Detter J.C."/>
            <person name="Han C."/>
            <person name="Tapia R."/>
            <person name="Chen A."/>
            <person name="Kyrpides N."/>
            <person name="Mavromatis K."/>
            <person name="Markowitz V."/>
            <person name="Szeto E."/>
            <person name="Ivanova N."/>
            <person name="Pagani I."/>
            <person name="Pati A."/>
            <person name="Goodwin L."/>
            <person name="Nordberg H.P."/>
            <person name="Cantor M.N."/>
            <person name="Hua S.X."/>
            <person name="Woyke T."/>
            <person name="Kerfeld C.A."/>
        </authorList>
    </citation>
    <scope>NUCLEOTIDE SEQUENCE [LARGE SCALE GENOMIC DNA]</scope>
    <source>
        <strain evidence="2 3">PCC 7113</strain>
    </source>
</reference>
<evidence type="ECO:0000313" key="3">
    <source>
        <dbReference type="Proteomes" id="UP000010471"/>
    </source>
</evidence>
<dbReference type="eggNOG" id="ENOG502Z8D1">
    <property type="taxonomic scope" value="Bacteria"/>
</dbReference>
<dbReference type="RefSeq" id="WP_015185847.1">
    <property type="nucleotide sequence ID" value="NC_019738.1"/>
</dbReference>
<evidence type="ECO:0000256" key="1">
    <source>
        <dbReference type="SAM" id="MobiDB-lite"/>
    </source>
</evidence>
<feature type="compositionally biased region" description="Low complexity" evidence="1">
    <location>
        <begin position="309"/>
        <end position="324"/>
    </location>
</feature>
<protein>
    <submittedName>
        <fullName evidence="2">Uncharacterized protein</fullName>
    </submittedName>
</protein>
<evidence type="ECO:0000313" key="2">
    <source>
        <dbReference type="EMBL" id="AFZ21718.1"/>
    </source>
</evidence>
<gene>
    <name evidence="2" type="ORF">Mic7113_6124</name>
</gene>
<dbReference type="STRING" id="1173027.Mic7113_6124"/>
<dbReference type="Proteomes" id="UP000010471">
    <property type="component" value="Chromosome"/>
</dbReference>
<feature type="region of interest" description="Disordered" evidence="1">
    <location>
        <begin position="1"/>
        <end position="70"/>
    </location>
</feature>
<feature type="region of interest" description="Disordered" evidence="1">
    <location>
        <begin position="150"/>
        <end position="189"/>
    </location>
</feature>
<keyword evidence="3" id="KW-1185">Reference proteome</keyword>
<accession>K9WNF8</accession>
<feature type="compositionally biased region" description="Polar residues" evidence="1">
    <location>
        <begin position="1"/>
        <end position="61"/>
    </location>
</feature>
<feature type="compositionally biased region" description="Basic residues" evidence="1">
    <location>
        <begin position="277"/>
        <end position="289"/>
    </location>
</feature>
<dbReference type="HOGENOM" id="CLU_054940_0_0_3"/>
<dbReference type="OrthoDB" id="423098at2"/>
<feature type="compositionally biased region" description="Basic and acidic residues" evidence="1">
    <location>
        <begin position="326"/>
        <end position="340"/>
    </location>
</feature>
<dbReference type="PATRIC" id="fig|1173027.3.peg.6778"/>
<organism evidence="2 3">
    <name type="scientific">Allocoleopsis franciscana PCC 7113</name>
    <dbReference type="NCBI Taxonomy" id="1173027"/>
    <lineage>
        <taxon>Bacteria</taxon>
        <taxon>Bacillati</taxon>
        <taxon>Cyanobacteriota</taxon>
        <taxon>Cyanophyceae</taxon>
        <taxon>Coleofasciculales</taxon>
        <taxon>Coleofasciculaceae</taxon>
        <taxon>Allocoleopsis</taxon>
        <taxon>Allocoleopsis franciscana</taxon>
    </lineage>
</organism>
<feature type="region of interest" description="Disordered" evidence="1">
    <location>
        <begin position="275"/>
        <end position="352"/>
    </location>
</feature>